<sequence length="521" mass="60487">MYFCDWCGSLDPSDDGELYKLCRICDGNPCTSCEEIIRLNLQIADAKEKLEILLHKRREIKLERNNKHDLMKNLLPMEIVIHIFELCVAPDPDYYELYSPMTLAAVCQHWRKFIESRPSLWKYIQLFLSKSTSNFNLHVLTKHIACSGQLPLSIEIRLLKEASEEDDEEDVEEEEDENDEDEDGYQYDIYGSNGRGNGDESDEENDTELLSTPIIEALSSCSHRWEVFNCDITKRVWKRLRRRVDSALGTACLKTLRLCSWGWTPHGLRTFLTHAEPMFISEATTVSKPRPTSVGLSHMTPEYLNIDWSGVKHITDSVVPLDITFDLFDLAHKMVDCTIHVDIIRKRLQNFKVHTYPVLTSLHIYFQKYPELASHFFRLMNLPSLRDIIVDMEERELPIGDLNEFLQRASRCLRTITLDNIAGESDNSISKNLISLFKSVPLLEELTINTMPTRYDPEASRPMARKKPLLCIKIVDYFTQRGARHLLNRGRDLLLKRKREGMVIDLYRHKLDLLSGMVNKF</sequence>
<feature type="domain" description="F-box" evidence="3">
    <location>
        <begin position="74"/>
        <end position="124"/>
    </location>
</feature>
<dbReference type="AlphaFoldDB" id="A0A9P5TNX5"/>
<keyword evidence="5" id="KW-1185">Reference proteome</keyword>
<evidence type="ECO:0000256" key="1">
    <source>
        <dbReference type="SAM" id="Coils"/>
    </source>
</evidence>
<dbReference type="OrthoDB" id="3038587at2759"/>
<reference evidence="4" key="1">
    <citation type="submission" date="2020-11" db="EMBL/GenBank/DDBJ databases">
        <authorList>
            <consortium name="DOE Joint Genome Institute"/>
            <person name="Ahrendt S."/>
            <person name="Riley R."/>
            <person name="Andreopoulos W."/>
            <person name="LaButti K."/>
            <person name="Pangilinan J."/>
            <person name="Ruiz-duenas F.J."/>
            <person name="Barrasa J.M."/>
            <person name="Sanchez-Garcia M."/>
            <person name="Camarero S."/>
            <person name="Miyauchi S."/>
            <person name="Serrano A."/>
            <person name="Linde D."/>
            <person name="Babiker R."/>
            <person name="Drula E."/>
            <person name="Ayuso-Fernandez I."/>
            <person name="Pacheco R."/>
            <person name="Padilla G."/>
            <person name="Ferreira P."/>
            <person name="Barriuso J."/>
            <person name="Kellner H."/>
            <person name="Castanera R."/>
            <person name="Alfaro M."/>
            <person name="Ramirez L."/>
            <person name="Pisabarro A.G."/>
            <person name="Kuo A."/>
            <person name="Tritt A."/>
            <person name="Lipzen A."/>
            <person name="He G."/>
            <person name="Yan M."/>
            <person name="Ng V."/>
            <person name="Cullen D."/>
            <person name="Martin F."/>
            <person name="Rosso M.-N."/>
            <person name="Henrissat B."/>
            <person name="Hibbett D."/>
            <person name="Martinez A.T."/>
            <person name="Grigoriev I.V."/>
        </authorList>
    </citation>
    <scope>NUCLEOTIDE SEQUENCE</scope>
    <source>
        <strain evidence="4">AH 44721</strain>
    </source>
</reference>
<dbReference type="EMBL" id="JADNYJ010000037">
    <property type="protein sequence ID" value="KAF8902236.1"/>
    <property type="molecule type" value="Genomic_DNA"/>
</dbReference>
<dbReference type="Gene3D" id="1.20.1280.50">
    <property type="match status" value="1"/>
</dbReference>
<evidence type="ECO:0000313" key="5">
    <source>
        <dbReference type="Proteomes" id="UP000724874"/>
    </source>
</evidence>
<comment type="caution">
    <text evidence="4">The sequence shown here is derived from an EMBL/GenBank/DDBJ whole genome shotgun (WGS) entry which is preliminary data.</text>
</comment>
<dbReference type="InterPro" id="IPR036047">
    <property type="entry name" value="F-box-like_dom_sf"/>
</dbReference>
<protein>
    <recommendedName>
        <fullName evidence="3">F-box domain-containing protein</fullName>
    </recommendedName>
</protein>
<name>A0A9P5TNX5_GYMJU</name>
<feature type="coiled-coil region" evidence="1">
    <location>
        <begin position="36"/>
        <end position="63"/>
    </location>
</feature>
<keyword evidence="1" id="KW-0175">Coiled coil</keyword>
<dbReference type="Proteomes" id="UP000724874">
    <property type="component" value="Unassembled WGS sequence"/>
</dbReference>
<evidence type="ECO:0000313" key="4">
    <source>
        <dbReference type="EMBL" id="KAF8902236.1"/>
    </source>
</evidence>
<feature type="region of interest" description="Disordered" evidence="2">
    <location>
        <begin position="162"/>
        <end position="207"/>
    </location>
</feature>
<gene>
    <name evidence="4" type="ORF">CPB84DRAFT_1776274</name>
</gene>
<dbReference type="SUPFAM" id="SSF81383">
    <property type="entry name" value="F-box domain"/>
    <property type="match status" value="1"/>
</dbReference>
<organism evidence="4 5">
    <name type="scientific">Gymnopilus junonius</name>
    <name type="common">Spectacular rustgill mushroom</name>
    <name type="synonym">Gymnopilus spectabilis subsp. junonius</name>
    <dbReference type="NCBI Taxonomy" id="109634"/>
    <lineage>
        <taxon>Eukaryota</taxon>
        <taxon>Fungi</taxon>
        <taxon>Dikarya</taxon>
        <taxon>Basidiomycota</taxon>
        <taxon>Agaricomycotina</taxon>
        <taxon>Agaricomycetes</taxon>
        <taxon>Agaricomycetidae</taxon>
        <taxon>Agaricales</taxon>
        <taxon>Agaricineae</taxon>
        <taxon>Hymenogastraceae</taxon>
        <taxon>Gymnopilus</taxon>
    </lineage>
</organism>
<evidence type="ECO:0000259" key="3">
    <source>
        <dbReference type="Pfam" id="PF12937"/>
    </source>
</evidence>
<dbReference type="Pfam" id="PF12937">
    <property type="entry name" value="F-box-like"/>
    <property type="match status" value="1"/>
</dbReference>
<dbReference type="InterPro" id="IPR001810">
    <property type="entry name" value="F-box_dom"/>
</dbReference>
<evidence type="ECO:0000256" key="2">
    <source>
        <dbReference type="SAM" id="MobiDB-lite"/>
    </source>
</evidence>
<accession>A0A9P5TNX5</accession>
<proteinExistence type="predicted"/>
<feature type="compositionally biased region" description="Acidic residues" evidence="2">
    <location>
        <begin position="163"/>
        <end position="185"/>
    </location>
</feature>